<evidence type="ECO:0000313" key="4">
    <source>
        <dbReference type="Proteomes" id="UP001595740"/>
    </source>
</evidence>
<dbReference type="InterPro" id="IPR010982">
    <property type="entry name" value="Lambda_DNA-bd_dom_sf"/>
</dbReference>
<dbReference type="Proteomes" id="UP001595740">
    <property type="component" value="Unassembled WGS sequence"/>
</dbReference>
<name>A0ABV7RQ78_9GAMM</name>
<accession>A0ABV7RQ78</accession>
<dbReference type="EMBL" id="JBHRXK010000001">
    <property type="protein sequence ID" value="MFC3550100.1"/>
    <property type="molecule type" value="Genomic_DNA"/>
</dbReference>
<evidence type="ECO:0000259" key="2">
    <source>
        <dbReference type="PROSITE" id="PS50943"/>
    </source>
</evidence>
<keyword evidence="4" id="KW-1185">Reference proteome</keyword>
<organism evidence="3 4">
    <name type="scientific">Lysobacter cavernae</name>
    <dbReference type="NCBI Taxonomy" id="1685901"/>
    <lineage>
        <taxon>Bacteria</taxon>
        <taxon>Pseudomonadati</taxon>
        <taxon>Pseudomonadota</taxon>
        <taxon>Gammaproteobacteria</taxon>
        <taxon>Lysobacterales</taxon>
        <taxon>Lysobacteraceae</taxon>
        <taxon>Lysobacter</taxon>
    </lineage>
</organism>
<sequence>MPKSLYSAEAAVLRRRLRAVREQFGVTQVALSDALGRSQTFISDVERGVRRLDLVELWQYCGALGIDLTEFVSDFQSEIETSKSRRHKVVRADPARRPRKRS</sequence>
<gene>
    <name evidence="3" type="ORF">ACFOLC_03645</name>
</gene>
<dbReference type="InterPro" id="IPR001387">
    <property type="entry name" value="Cro/C1-type_HTH"/>
</dbReference>
<feature type="domain" description="HTH cro/C1-type" evidence="2">
    <location>
        <begin position="17"/>
        <end position="71"/>
    </location>
</feature>
<dbReference type="SUPFAM" id="SSF47413">
    <property type="entry name" value="lambda repressor-like DNA-binding domains"/>
    <property type="match status" value="1"/>
</dbReference>
<dbReference type="PROSITE" id="PS50943">
    <property type="entry name" value="HTH_CROC1"/>
    <property type="match status" value="1"/>
</dbReference>
<proteinExistence type="predicted"/>
<dbReference type="Gene3D" id="1.10.260.40">
    <property type="entry name" value="lambda repressor-like DNA-binding domains"/>
    <property type="match status" value="1"/>
</dbReference>
<comment type="caution">
    <text evidence="3">The sequence shown here is derived from an EMBL/GenBank/DDBJ whole genome shotgun (WGS) entry which is preliminary data.</text>
</comment>
<dbReference type="SMART" id="SM00530">
    <property type="entry name" value="HTH_XRE"/>
    <property type="match status" value="1"/>
</dbReference>
<dbReference type="CDD" id="cd00093">
    <property type="entry name" value="HTH_XRE"/>
    <property type="match status" value="1"/>
</dbReference>
<dbReference type="RefSeq" id="WP_386757597.1">
    <property type="nucleotide sequence ID" value="NZ_JBHRXK010000001.1"/>
</dbReference>
<dbReference type="Pfam" id="PF01381">
    <property type="entry name" value="HTH_3"/>
    <property type="match status" value="1"/>
</dbReference>
<reference evidence="4" key="1">
    <citation type="journal article" date="2019" name="Int. J. Syst. Evol. Microbiol.">
        <title>The Global Catalogue of Microorganisms (GCM) 10K type strain sequencing project: providing services to taxonomists for standard genome sequencing and annotation.</title>
        <authorList>
            <consortium name="The Broad Institute Genomics Platform"/>
            <consortium name="The Broad Institute Genome Sequencing Center for Infectious Disease"/>
            <person name="Wu L."/>
            <person name="Ma J."/>
        </authorList>
    </citation>
    <scope>NUCLEOTIDE SEQUENCE [LARGE SCALE GENOMIC DNA]</scope>
    <source>
        <strain evidence="4">KCTC 42875</strain>
    </source>
</reference>
<protein>
    <submittedName>
        <fullName evidence="3">Helix-turn-helix domain-containing protein</fullName>
    </submittedName>
</protein>
<evidence type="ECO:0000256" key="1">
    <source>
        <dbReference type="SAM" id="MobiDB-lite"/>
    </source>
</evidence>
<feature type="region of interest" description="Disordered" evidence="1">
    <location>
        <begin position="81"/>
        <end position="102"/>
    </location>
</feature>
<evidence type="ECO:0000313" key="3">
    <source>
        <dbReference type="EMBL" id="MFC3550100.1"/>
    </source>
</evidence>